<dbReference type="SUPFAM" id="SSF52799">
    <property type="entry name" value="(Phosphotyrosine protein) phosphatases II"/>
    <property type="match status" value="1"/>
</dbReference>
<dbReference type="Pfam" id="PF00782">
    <property type="entry name" value="DSPc"/>
    <property type="match status" value="1"/>
</dbReference>
<dbReference type="SMART" id="SM00195">
    <property type="entry name" value="DSPc"/>
    <property type="match status" value="1"/>
</dbReference>
<feature type="domain" description="Tyrosine-protein phosphatase" evidence="5">
    <location>
        <begin position="1"/>
        <end position="138"/>
    </location>
</feature>
<dbReference type="InterPro" id="IPR020422">
    <property type="entry name" value="TYR_PHOSPHATASE_DUAL_dom"/>
</dbReference>
<dbReference type="AlphaFoldDB" id="A0A9E7R3L9"/>
<proteinExistence type="inferred from homology"/>
<dbReference type="Proteomes" id="UP001057580">
    <property type="component" value="Chromosome"/>
</dbReference>
<dbReference type="InterPro" id="IPR000387">
    <property type="entry name" value="Tyr_Pase_dom"/>
</dbReference>
<accession>A0A9E7R3L9</accession>
<reference evidence="7" key="1">
    <citation type="submission" date="2022-09" db="EMBL/GenBank/DDBJ databases">
        <title>Diverse halophilic archaea isolated from saline environments.</title>
        <authorList>
            <person name="Cui H.-L."/>
        </authorList>
    </citation>
    <scope>NUCLEOTIDE SEQUENCE</scope>
    <source>
        <strain evidence="7">ZS-35-S2</strain>
    </source>
</reference>
<gene>
    <name evidence="7" type="ORF">N0B31_00750</name>
</gene>
<evidence type="ECO:0000259" key="6">
    <source>
        <dbReference type="PROSITE" id="PS50056"/>
    </source>
</evidence>
<name>A0A9E7R3L9_9EURY</name>
<protein>
    <submittedName>
        <fullName evidence="7">Dual specificity protein phosphatase family protein</fullName>
    </submittedName>
</protein>
<dbReference type="GO" id="GO:0005737">
    <property type="term" value="C:cytoplasm"/>
    <property type="evidence" value="ECO:0007669"/>
    <property type="project" value="TreeGrafter"/>
</dbReference>
<organism evidence="7 8">
    <name type="scientific">Salinirubellus salinus</name>
    <dbReference type="NCBI Taxonomy" id="1364945"/>
    <lineage>
        <taxon>Archaea</taxon>
        <taxon>Methanobacteriati</taxon>
        <taxon>Methanobacteriota</taxon>
        <taxon>Stenosarchaea group</taxon>
        <taxon>Halobacteria</taxon>
        <taxon>Halobacteriales</taxon>
        <taxon>Natronomonadaceae</taxon>
        <taxon>Salinirubellus</taxon>
    </lineage>
</organism>
<feature type="domain" description="Tyrosine specific protein phosphatases" evidence="6">
    <location>
        <begin position="61"/>
        <end position="118"/>
    </location>
</feature>
<dbReference type="PROSITE" id="PS50054">
    <property type="entry name" value="TYR_PHOSPHATASE_DUAL"/>
    <property type="match status" value="1"/>
</dbReference>
<dbReference type="GO" id="GO:0004721">
    <property type="term" value="F:phosphoprotein phosphatase activity"/>
    <property type="evidence" value="ECO:0007669"/>
    <property type="project" value="UniProtKB-KW"/>
</dbReference>
<dbReference type="KEGG" id="ssai:N0B31_00750"/>
<evidence type="ECO:0000313" key="7">
    <source>
        <dbReference type="EMBL" id="UWM54823.1"/>
    </source>
</evidence>
<evidence type="ECO:0000256" key="1">
    <source>
        <dbReference type="ARBA" id="ARBA00008601"/>
    </source>
</evidence>
<evidence type="ECO:0000256" key="3">
    <source>
        <dbReference type="ARBA" id="ARBA00022912"/>
    </source>
</evidence>
<feature type="compositionally biased region" description="Basic and acidic residues" evidence="4">
    <location>
        <begin position="36"/>
        <end position="47"/>
    </location>
</feature>
<dbReference type="InterPro" id="IPR000340">
    <property type="entry name" value="Dual-sp_phosphatase_cat-dom"/>
</dbReference>
<comment type="similarity">
    <text evidence="1">Belongs to the protein-tyrosine phosphatase family. Non-receptor class dual specificity subfamily.</text>
</comment>
<dbReference type="PANTHER" id="PTHR45961:SF6">
    <property type="entry name" value="IP21249P"/>
    <property type="match status" value="1"/>
</dbReference>
<dbReference type="PROSITE" id="PS50056">
    <property type="entry name" value="TYR_PHOSPHATASE_2"/>
    <property type="match status" value="1"/>
</dbReference>
<dbReference type="InterPro" id="IPR029021">
    <property type="entry name" value="Prot-tyrosine_phosphatase-like"/>
</dbReference>
<dbReference type="Gene3D" id="3.90.190.10">
    <property type="entry name" value="Protein tyrosine phosphatase superfamily"/>
    <property type="match status" value="1"/>
</dbReference>
<dbReference type="EMBL" id="CP104003">
    <property type="protein sequence ID" value="UWM54823.1"/>
    <property type="molecule type" value="Genomic_DNA"/>
</dbReference>
<dbReference type="GeneID" id="74940906"/>
<evidence type="ECO:0000313" key="8">
    <source>
        <dbReference type="Proteomes" id="UP001057580"/>
    </source>
</evidence>
<feature type="region of interest" description="Disordered" evidence="4">
    <location>
        <begin position="36"/>
        <end position="56"/>
    </location>
</feature>
<dbReference type="InterPro" id="IPR052103">
    <property type="entry name" value="Dual_spec_Phospatases"/>
</dbReference>
<dbReference type="RefSeq" id="WP_260593814.1">
    <property type="nucleotide sequence ID" value="NZ_CP104003.1"/>
</dbReference>
<sequence>MDRVTPNLYVGSLADAGDVATLHDAGVETVIRLTHETPSDAPTDPRVHARPMVDGPRNDAERFAAAARAAVAALERGETTLVHCSAGASRSVSVAAAALAVHDGTDVREAFARVGAARDEADPHPALVRRAAAFVERA</sequence>
<evidence type="ECO:0000259" key="5">
    <source>
        <dbReference type="PROSITE" id="PS50054"/>
    </source>
</evidence>
<keyword evidence="3" id="KW-0904">Protein phosphatase</keyword>
<dbReference type="PANTHER" id="PTHR45961">
    <property type="entry name" value="IP21249P"/>
    <property type="match status" value="1"/>
</dbReference>
<keyword evidence="8" id="KW-1185">Reference proteome</keyword>
<evidence type="ECO:0000256" key="2">
    <source>
        <dbReference type="ARBA" id="ARBA00022801"/>
    </source>
</evidence>
<keyword evidence="2" id="KW-0378">Hydrolase</keyword>
<evidence type="ECO:0000256" key="4">
    <source>
        <dbReference type="SAM" id="MobiDB-lite"/>
    </source>
</evidence>